<dbReference type="EMBL" id="VSSQ01000223">
    <property type="protein sequence ID" value="MPL86558.1"/>
    <property type="molecule type" value="Genomic_DNA"/>
</dbReference>
<evidence type="ECO:0000256" key="2">
    <source>
        <dbReference type="ARBA" id="ARBA00023125"/>
    </source>
</evidence>
<evidence type="ECO:0000259" key="4">
    <source>
        <dbReference type="PROSITE" id="PS50987"/>
    </source>
</evidence>
<proteinExistence type="predicted"/>
<dbReference type="InterPro" id="IPR051081">
    <property type="entry name" value="HTH_MetalResp_TranReg"/>
</dbReference>
<sequence length="144" mass="16273">MEKILILKAIADENRMNILTLLLQNNYCVRALAKKMKISEAAVSQHLKILREAEVVVGVRKGYFVHYCVNGRTLHDLAQELEKMSLIEQGICMPAAGGCKVSEQNMCHNLKDHRCAKAIEGKLQEQEHLKHSPCKGRCHKRKGV</sequence>
<dbReference type="InterPro" id="IPR036388">
    <property type="entry name" value="WH-like_DNA-bd_sf"/>
</dbReference>
<name>A0A644V5E6_9ZZZZ</name>
<keyword evidence="2" id="KW-0238">DNA-binding</keyword>
<comment type="caution">
    <text evidence="5">The sequence shown here is derived from an EMBL/GenBank/DDBJ whole genome shotgun (WGS) entry which is preliminary data.</text>
</comment>
<dbReference type="SMART" id="SM00418">
    <property type="entry name" value="HTH_ARSR"/>
    <property type="match status" value="1"/>
</dbReference>
<dbReference type="PANTHER" id="PTHR33154:SF18">
    <property type="entry name" value="ARSENICAL RESISTANCE OPERON REPRESSOR"/>
    <property type="match status" value="1"/>
</dbReference>
<feature type="domain" description="HTH arsR-type" evidence="4">
    <location>
        <begin position="1"/>
        <end position="89"/>
    </location>
</feature>
<dbReference type="PROSITE" id="PS50987">
    <property type="entry name" value="HTH_ARSR_2"/>
    <property type="match status" value="1"/>
</dbReference>
<protein>
    <recommendedName>
        <fullName evidence="4">HTH arsR-type domain-containing protein</fullName>
    </recommendedName>
</protein>
<evidence type="ECO:0000313" key="5">
    <source>
        <dbReference type="EMBL" id="MPL86558.1"/>
    </source>
</evidence>
<evidence type="ECO:0000256" key="3">
    <source>
        <dbReference type="ARBA" id="ARBA00023163"/>
    </source>
</evidence>
<accession>A0A644V5E6</accession>
<dbReference type="GO" id="GO:0003700">
    <property type="term" value="F:DNA-binding transcription factor activity"/>
    <property type="evidence" value="ECO:0007669"/>
    <property type="project" value="InterPro"/>
</dbReference>
<keyword evidence="1" id="KW-0805">Transcription regulation</keyword>
<dbReference type="InterPro" id="IPR011991">
    <property type="entry name" value="ArsR-like_HTH"/>
</dbReference>
<reference evidence="5" key="1">
    <citation type="submission" date="2019-08" db="EMBL/GenBank/DDBJ databases">
        <authorList>
            <person name="Kucharzyk K."/>
            <person name="Murdoch R.W."/>
            <person name="Higgins S."/>
            <person name="Loffler F."/>
        </authorList>
    </citation>
    <scope>NUCLEOTIDE SEQUENCE</scope>
</reference>
<dbReference type="CDD" id="cd00090">
    <property type="entry name" value="HTH_ARSR"/>
    <property type="match status" value="1"/>
</dbReference>
<dbReference type="GO" id="GO:0003677">
    <property type="term" value="F:DNA binding"/>
    <property type="evidence" value="ECO:0007669"/>
    <property type="project" value="UniProtKB-KW"/>
</dbReference>
<organism evidence="5">
    <name type="scientific">bioreactor metagenome</name>
    <dbReference type="NCBI Taxonomy" id="1076179"/>
    <lineage>
        <taxon>unclassified sequences</taxon>
        <taxon>metagenomes</taxon>
        <taxon>ecological metagenomes</taxon>
    </lineage>
</organism>
<dbReference type="InterPro" id="IPR036390">
    <property type="entry name" value="WH_DNA-bd_sf"/>
</dbReference>
<dbReference type="NCBIfam" id="NF033788">
    <property type="entry name" value="HTH_metalloreg"/>
    <property type="match status" value="1"/>
</dbReference>
<dbReference type="SUPFAM" id="SSF46785">
    <property type="entry name" value="Winged helix' DNA-binding domain"/>
    <property type="match status" value="1"/>
</dbReference>
<keyword evidence="3" id="KW-0804">Transcription</keyword>
<dbReference type="Pfam" id="PF01022">
    <property type="entry name" value="HTH_5"/>
    <property type="match status" value="1"/>
</dbReference>
<gene>
    <name evidence="5" type="ORF">SDC9_32540</name>
</gene>
<dbReference type="PANTHER" id="PTHR33154">
    <property type="entry name" value="TRANSCRIPTIONAL REGULATOR, ARSR FAMILY"/>
    <property type="match status" value="1"/>
</dbReference>
<dbReference type="PRINTS" id="PR00778">
    <property type="entry name" value="HTHARSR"/>
</dbReference>
<dbReference type="InterPro" id="IPR001845">
    <property type="entry name" value="HTH_ArsR_DNA-bd_dom"/>
</dbReference>
<dbReference type="AlphaFoldDB" id="A0A644V5E6"/>
<evidence type="ECO:0000256" key="1">
    <source>
        <dbReference type="ARBA" id="ARBA00023015"/>
    </source>
</evidence>
<dbReference type="Gene3D" id="1.10.10.10">
    <property type="entry name" value="Winged helix-like DNA-binding domain superfamily/Winged helix DNA-binding domain"/>
    <property type="match status" value="1"/>
</dbReference>